<feature type="compositionally biased region" description="Basic residues" evidence="1">
    <location>
        <begin position="100"/>
        <end position="113"/>
    </location>
</feature>
<protein>
    <submittedName>
        <fullName evidence="2">Uncharacterized protein</fullName>
    </submittedName>
</protein>
<name>A0A0A9EY72_ARUDO</name>
<dbReference type="AlphaFoldDB" id="A0A0A9EY72"/>
<reference evidence="2" key="1">
    <citation type="submission" date="2014-09" db="EMBL/GenBank/DDBJ databases">
        <authorList>
            <person name="Magalhaes I.L.F."/>
            <person name="Oliveira U."/>
            <person name="Santos F.R."/>
            <person name="Vidigal T.H.D.A."/>
            <person name="Brescovit A.D."/>
            <person name="Santos A.J."/>
        </authorList>
    </citation>
    <scope>NUCLEOTIDE SEQUENCE</scope>
    <source>
        <tissue evidence="2">Shoot tissue taken approximately 20 cm above the soil surface</tissue>
    </source>
</reference>
<evidence type="ECO:0000313" key="2">
    <source>
        <dbReference type="EMBL" id="JAE05695.1"/>
    </source>
</evidence>
<feature type="region of interest" description="Disordered" evidence="1">
    <location>
        <begin position="88"/>
        <end position="136"/>
    </location>
</feature>
<sequence length="191" mass="20962">MDILFPIIRRTPEVSTTVPCRTNHHGRRTGRDRYTRHWISVRPTLNPGTTVNPTTRSSAAAAAASSARPSLTLSMYTSENRAPVRTWKMEAPSSAPPSNAKKRQCRSHTRRAISAKSANHELSGNPGPALTMPRCSSRPKKAVSILACTSDMYLARRNLLNPPHRAFLTSMKALAGAAFSSVNSSKNRRRS</sequence>
<accession>A0A0A9EY72</accession>
<organism evidence="2">
    <name type="scientific">Arundo donax</name>
    <name type="common">Giant reed</name>
    <name type="synonym">Donax arundinaceus</name>
    <dbReference type="NCBI Taxonomy" id="35708"/>
    <lineage>
        <taxon>Eukaryota</taxon>
        <taxon>Viridiplantae</taxon>
        <taxon>Streptophyta</taxon>
        <taxon>Embryophyta</taxon>
        <taxon>Tracheophyta</taxon>
        <taxon>Spermatophyta</taxon>
        <taxon>Magnoliopsida</taxon>
        <taxon>Liliopsida</taxon>
        <taxon>Poales</taxon>
        <taxon>Poaceae</taxon>
        <taxon>PACMAD clade</taxon>
        <taxon>Arundinoideae</taxon>
        <taxon>Arundineae</taxon>
        <taxon>Arundo</taxon>
    </lineage>
</organism>
<proteinExistence type="predicted"/>
<dbReference type="EMBL" id="GBRH01192201">
    <property type="protein sequence ID" value="JAE05695.1"/>
    <property type="molecule type" value="Transcribed_RNA"/>
</dbReference>
<evidence type="ECO:0000256" key="1">
    <source>
        <dbReference type="SAM" id="MobiDB-lite"/>
    </source>
</evidence>
<reference evidence="2" key="2">
    <citation type="journal article" date="2015" name="Data Brief">
        <title>Shoot transcriptome of the giant reed, Arundo donax.</title>
        <authorList>
            <person name="Barrero R.A."/>
            <person name="Guerrero F.D."/>
            <person name="Moolhuijzen P."/>
            <person name="Goolsby J.A."/>
            <person name="Tidwell J."/>
            <person name="Bellgard S.E."/>
            <person name="Bellgard M.I."/>
        </authorList>
    </citation>
    <scope>NUCLEOTIDE SEQUENCE</scope>
    <source>
        <tissue evidence="2">Shoot tissue taken approximately 20 cm above the soil surface</tissue>
    </source>
</reference>